<keyword evidence="1" id="KW-0472">Membrane</keyword>
<accession>A0A815ZGX3</accession>
<keyword evidence="3" id="KW-1185">Reference proteome</keyword>
<evidence type="ECO:0000313" key="3">
    <source>
        <dbReference type="Proteomes" id="UP000663828"/>
    </source>
</evidence>
<sequence>MAQESFLRLKLLVLDLNLFKNSTSNEHTLIKERFTTRIFLVLFLCLFITIGLTASLLFYTVNKSESSPSLSRFQYLVNKYPKTMNCPCSNVGITYQTFISIHVKFHQVCSSQYITKSWIESVFAQRNLSSFKSDDIHQTLSFFWQIIADFCTISSQAFDSAIINFGSAFILSPKAIAPNIIENEIYSELNSYIASIQTALLQNLLAIQRTISGNQYVSALTNNFYFIAFNEQNSIRMSPKELNNCSCMRITGCSHPALINETIIPGLILDCYLIDATLASTFECYYNQTCFSLLHENFSSSVKLLSSEQNKHVALNSSIQSLLERLMIDDLTIEIHFDLFYDQCKPTFCSYSYSHRFDVMFVIATLISSFGALSLILPYVAQLIAIIILYFKEKKTKRTNENAIKSVKQTLIGGIQFIYENMINLNLFENKLTDAKYLYEQRFTTRLFILFFTILFIIISIFVIISKQSQLIMISQPSEEDYQQLNDKYGSLVTCPCSQISVPYGTFLNINFVIHQMCSSDLVSVEWINYLSSFNPMNVTDWIIPSVAQDFRIFGASYFQLLQVFCQLANKTIENAQNVFLTTEFINNNLISPDIFYQKSTDLMEIFIRTTQNTFIQSYQWLEVVNIINLFITGTESNFDGSIIDQQLILSDKLLHQAVFIRYGVLAGVGPCKCSTRSNNCAVGLLLFKNASDMLDDAQFFSEIPYGCIPWKGFVGSTIDWWYDASYINDIRNTYIAAMPTSFSPFVIPLNRLTNDSFSQIQAKYLIENMFIETIVESPANFSAFYHQCAPRSCSYTIREFQSDRNDAISLHLQLICTRVYLIIFIICLVILIFCELYEQLLRLYPDNVNCPCTQIAIPYSKIVTQLNVTSFHQVCTTSLLLNMLEIGRPLGSIGTSNRSCFDAWRSLFLTGLNTLCELAINNVNNSIEMFLSSTMLTYQMIPRNVFNQQIDTTLTRFRNQLPIEFNRTLELIRATSHDNALIAYFPSNWNLFVTNDTNSFITEPIVYNSVDTNSSCSCATERSCAMPVLIYDYANESYFNLPENVFYSCTLIETILHSSLFCFYSDVCVLRYRRLTSAGRLQDRYFNQITACIFNASLTHFDRNDTIKTMASSMFIESWLSNTSYENFCKTCLPTECISTYRYRNNITIFTKIRNYKRVRPHYTLIDIHTLAYTSFNSKFRVFRLSPTNGTDAVHISSTMPLQATPYQPPTP</sequence>
<dbReference type="AlphaFoldDB" id="A0A815ZGX3"/>
<gene>
    <name evidence="2" type="ORF">XAT740_LOCUS45924</name>
</gene>
<proteinExistence type="predicted"/>
<feature type="transmembrane region" description="Helical" evidence="1">
    <location>
        <begin position="447"/>
        <end position="465"/>
    </location>
</feature>
<feature type="transmembrane region" description="Helical" evidence="1">
    <location>
        <begin position="359"/>
        <end position="391"/>
    </location>
</feature>
<evidence type="ECO:0000313" key="2">
    <source>
        <dbReference type="EMBL" id="CAF1584963.1"/>
    </source>
</evidence>
<dbReference type="EMBL" id="CAJNOR010006077">
    <property type="protein sequence ID" value="CAF1584963.1"/>
    <property type="molecule type" value="Genomic_DNA"/>
</dbReference>
<name>A0A815ZGX3_ADIRI</name>
<organism evidence="2 3">
    <name type="scientific">Adineta ricciae</name>
    <name type="common">Rotifer</name>
    <dbReference type="NCBI Taxonomy" id="249248"/>
    <lineage>
        <taxon>Eukaryota</taxon>
        <taxon>Metazoa</taxon>
        <taxon>Spiralia</taxon>
        <taxon>Gnathifera</taxon>
        <taxon>Rotifera</taxon>
        <taxon>Eurotatoria</taxon>
        <taxon>Bdelloidea</taxon>
        <taxon>Adinetida</taxon>
        <taxon>Adinetidae</taxon>
        <taxon>Adineta</taxon>
    </lineage>
</organism>
<reference evidence="2" key="1">
    <citation type="submission" date="2021-02" db="EMBL/GenBank/DDBJ databases">
        <authorList>
            <person name="Nowell W R."/>
        </authorList>
    </citation>
    <scope>NUCLEOTIDE SEQUENCE</scope>
</reference>
<protein>
    <submittedName>
        <fullName evidence="2">Uncharacterized protein</fullName>
    </submittedName>
</protein>
<dbReference type="Proteomes" id="UP000663828">
    <property type="component" value="Unassembled WGS sequence"/>
</dbReference>
<keyword evidence="1" id="KW-1133">Transmembrane helix</keyword>
<feature type="transmembrane region" description="Helical" evidence="1">
    <location>
        <begin position="38"/>
        <end position="61"/>
    </location>
</feature>
<feature type="transmembrane region" description="Helical" evidence="1">
    <location>
        <begin position="820"/>
        <end position="838"/>
    </location>
</feature>
<evidence type="ECO:0000256" key="1">
    <source>
        <dbReference type="SAM" id="Phobius"/>
    </source>
</evidence>
<comment type="caution">
    <text evidence="2">The sequence shown here is derived from an EMBL/GenBank/DDBJ whole genome shotgun (WGS) entry which is preliminary data.</text>
</comment>
<keyword evidence="1" id="KW-0812">Transmembrane</keyword>